<dbReference type="Proteomes" id="UP000593576">
    <property type="component" value="Unassembled WGS sequence"/>
</dbReference>
<feature type="non-terminal residue" evidence="1">
    <location>
        <position position="1"/>
    </location>
</feature>
<evidence type="ECO:0000313" key="1">
    <source>
        <dbReference type="EMBL" id="MBA0848525.1"/>
    </source>
</evidence>
<evidence type="ECO:0000313" key="2">
    <source>
        <dbReference type="Proteomes" id="UP000593576"/>
    </source>
</evidence>
<comment type="caution">
    <text evidence="1">The sequence shown here is derived from an EMBL/GenBank/DDBJ whole genome shotgun (WGS) entry which is preliminary data.</text>
</comment>
<reference evidence="1 2" key="1">
    <citation type="journal article" date="2019" name="Genome Biol. Evol.">
        <title>Insights into the evolution of the New World diploid cottons (Gossypium, subgenus Houzingenia) based on genome sequencing.</title>
        <authorList>
            <person name="Grover C.E."/>
            <person name="Arick M.A. 2nd"/>
            <person name="Thrash A."/>
            <person name="Conover J.L."/>
            <person name="Sanders W.S."/>
            <person name="Peterson D.G."/>
            <person name="Frelichowski J.E."/>
            <person name="Scheffler J.A."/>
            <person name="Scheffler B.E."/>
            <person name="Wendel J.F."/>
        </authorList>
    </citation>
    <scope>NUCLEOTIDE SEQUENCE [LARGE SCALE GENOMIC DNA]</scope>
    <source>
        <strain evidence="1">1</strain>
        <tissue evidence="1">Leaf</tissue>
    </source>
</reference>
<organism evidence="1 2">
    <name type="scientific">Gossypium schwendimanii</name>
    <name type="common">Cotton</name>
    <dbReference type="NCBI Taxonomy" id="34291"/>
    <lineage>
        <taxon>Eukaryota</taxon>
        <taxon>Viridiplantae</taxon>
        <taxon>Streptophyta</taxon>
        <taxon>Embryophyta</taxon>
        <taxon>Tracheophyta</taxon>
        <taxon>Spermatophyta</taxon>
        <taxon>Magnoliopsida</taxon>
        <taxon>eudicotyledons</taxon>
        <taxon>Gunneridae</taxon>
        <taxon>Pentapetalae</taxon>
        <taxon>rosids</taxon>
        <taxon>malvids</taxon>
        <taxon>Malvales</taxon>
        <taxon>Malvaceae</taxon>
        <taxon>Malvoideae</taxon>
        <taxon>Gossypium</taxon>
    </lineage>
</organism>
<proteinExistence type="predicted"/>
<protein>
    <submittedName>
        <fullName evidence="1">Uncharacterized protein</fullName>
    </submittedName>
</protein>
<dbReference type="OrthoDB" id="10396350at2759"/>
<sequence>LNIINNDDFYYYFHIEISSLIGIVEKEKIYQPYQIWIIQRMIGSPKLSAVKEDKEHLTKNIDKCYKNLSYYQTQTRIDLMTKAQYLLQQEIYKLWTD</sequence>
<dbReference type="EMBL" id="JABFAF010000002">
    <property type="protein sequence ID" value="MBA0848525.1"/>
    <property type="molecule type" value="Genomic_DNA"/>
</dbReference>
<name>A0A7J9KPT1_GOSSC</name>
<dbReference type="AlphaFoldDB" id="A0A7J9KPT1"/>
<accession>A0A7J9KPT1</accession>
<gene>
    <name evidence="1" type="ORF">Goshw_003489</name>
</gene>
<keyword evidence="2" id="KW-1185">Reference proteome</keyword>